<dbReference type="Gene3D" id="3.20.20.140">
    <property type="entry name" value="Metal-dependent hydrolases"/>
    <property type="match status" value="1"/>
</dbReference>
<keyword evidence="2" id="KW-1185">Reference proteome</keyword>
<evidence type="ECO:0000313" key="2">
    <source>
        <dbReference type="Proteomes" id="UP001059380"/>
    </source>
</evidence>
<evidence type="ECO:0000313" key="1">
    <source>
        <dbReference type="EMBL" id="UWZ82405.1"/>
    </source>
</evidence>
<dbReference type="NCBIfam" id="NF038032">
    <property type="entry name" value="CehA_McbA_metalo"/>
    <property type="match status" value="1"/>
</dbReference>
<protein>
    <submittedName>
        <fullName evidence="1">CehA/McbA family metallohydrolase</fullName>
    </submittedName>
</protein>
<organism evidence="1 2">
    <name type="scientific">Occallatibacter riparius</name>
    <dbReference type="NCBI Taxonomy" id="1002689"/>
    <lineage>
        <taxon>Bacteria</taxon>
        <taxon>Pseudomonadati</taxon>
        <taxon>Acidobacteriota</taxon>
        <taxon>Terriglobia</taxon>
        <taxon>Terriglobales</taxon>
        <taxon>Acidobacteriaceae</taxon>
        <taxon>Occallatibacter</taxon>
    </lineage>
</organism>
<sequence>MFASVLSAQQNHPDLVLQGTVTGAQNHTYIEVPFKVPAGVHRISVDFSYTGRDQKTTLDLGIADPQRFRGNSGGNKSHFTIAESDATPSYLPGPIPAGEWKLLLSVPNIRPNVSASYRAEIRFNSAIEDSGFTTAALVTGKRWYRGDLHMHTAHSDGSCPSQSGHRVPCPVFFTAQSAAQRGLDFIAITDHNASSQYEAMRELQPYFDKLLLIPGREMTTFWGHFNIFGTTQYIDYRVQPGHDVNAVLRDARAHGAIASVNHADAPGGEICMGCAWEPQTPVDLSLLTSVEVINGGRTLLSSADMWNRYISQGARLIAISGSDNHDGPSAAPDATVIGLPMTVVEADELSVSAILDGIRKGRVFVDLTGSRDRIIDLDAQLASADPGSAPAKMGDEIHAPAGAVINFDVHVANCQRSSVQLFLDGRETPMLAPLKTELGTETLPFSWKSDGARHWLRAEVRDSNNSLVLISNPIYISPAVQ</sequence>
<dbReference type="GO" id="GO:0004534">
    <property type="term" value="F:5'-3' RNA exonuclease activity"/>
    <property type="evidence" value="ECO:0007669"/>
    <property type="project" value="TreeGrafter"/>
</dbReference>
<accession>A0A9J7BMI3</accession>
<dbReference type="AlphaFoldDB" id="A0A9J7BMI3"/>
<dbReference type="PANTHER" id="PTHR42924">
    <property type="entry name" value="EXONUCLEASE"/>
    <property type="match status" value="1"/>
</dbReference>
<dbReference type="InterPro" id="IPR016195">
    <property type="entry name" value="Pol/histidinol_Pase-like"/>
</dbReference>
<dbReference type="RefSeq" id="WP_260791589.1">
    <property type="nucleotide sequence ID" value="NZ_CP093313.1"/>
</dbReference>
<dbReference type="EMBL" id="CP093313">
    <property type="protein sequence ID" value="UWZ82405.1"/>
    <property type="molecule type" value="Genomic_DNA"/>
</dbReference>
<gene>
    <name evidence="1" type="ORF">MOP44_17725</name>
</gene>
<dbReference type="CDD" id="cd07432">
    <property type="entry name" value="PHP_HisPPase"/>
    <property type="match status" value="1"/>
</dbReference>
<dbReference type="PANTHER" id="PTHR42924:SF3">
    <property type="entry name" value="POLYMERASE_HISTIDINOL PHOSPHATASE N-TERMINAL DOMAIN-CONTAINING PROTEIN"/>
    <property type="match status" value="1"/>
</dbReference>
<dbReference type="SUPFAM" id="SSF89550">
    <property type="entry name" value="PHP domain-like"/>
    <property type="match status" value="1"/>
</dbReference>
<dbReference type="InterPro" id="IPR052018">
    <property type="entry name" value="PHP_domain"/>
</dbReference>
<dbReference type="KEGG" id="orp:MOP44_17725"/>
<proteinExistence type="predicted"/>
<reference evidence="1" key="1">
    <citation type="submission" date="2021-04" db="EMBL/GenBank/DDBJ databases">
        <title>Phylogenetic analysis of Acidobacteriaceae.</title>
        <authorList>
            <person name="Qiu L."/>
            <person name="Zhang Q."/>
        </authorList>
    </citation>
    <scope>NUCLEOTIDE SEQUENCE</scope>
    <source>
        <strain evidence="1">DSM 25168</strain>
    </source>
</reference>
<name>A0A9J7BMI3_9BACT</name>
<dbReference type="GO" id="GO:0035312">
    <property type="term" value="F:5'-3' DNA exonuclease activity"/>
    <property type="evidence" value="ECO:0007669"/>
    <property type="project" value="TreeGrafter"/>
</dbReference>
<dbReference type="Proteomes" id="UP001059380">
    <property type="component" value="Chromosome"/>
</dbReference>